<proteinExistence type="predicted"/>
<reference evidence="2 3" key="1">
    <citation type="submission" date="2024-09" db="EMBL/GenBank/DDBJ databases">
        <authorList>
            <person name="Sun Q."/>
            <person name="Mori K."/>
        </authorList>
    </citation>
    <scope>NUCLEOTIDE SEQUENCE [LARGE SCALE GENOMIC DNA]</scope>
    <source>
        <strain evidence="2 3">CCM 7759</strain>
    </source>
</reference>
<keyword evidence="3" id="KW-1185">Reference proteome</keyword>
<feature type="transmembrane region" description="Helical" evidence="1">
    <location>
        <begin position="37"/>
        <end position="59"/>
    </location>
</feature>
<evidence type="ECO:0000313" key="3">
    <source>
        <dbReference type="Proteomes" id="UP001589776"/>
    </source>
</evidence>
<comment type="caution">
    <text evidence="2">The sequence shown here is derived from an EMBL/GenBank/DDBJ whole genome shotgun (WGS) entry which is preliminary data.</text>
</comment>
<sequence length="106" mass="11444">MTQTVLLKSHAFSSKFITGVMALGVIAVLLTTSSLNFNIAGVVPNLSAEAILAGLLLAFRAYKAGADIRRALQIAFAWNIVSIIIWVAGDLLIWLLENNVEYLAKL</sequence>
<keyword evidence="1" id="KW-1133">Transmembrane helix</keyword>
<evidence type="ECO:0000313" key="2">
    <source>
        <dbReference type="EMBL" id="MFC0213522.1"/>
    </source>
</evidence>
<name>A0ABV6DLP3_9BACL</name>
<organism evidence="2 3">
    <name type="scientific">Paenibacillus chartarius</name>
    <dbReference type="NCBI Taxonomy" id="747481"/>
    <lineage>
        <taxon>Bacteria</taxon>
        <taxon>Bacillati</taxon>
        <taxon>Bacillota</taxon>
        <taxon>Bacilli</taxon>
        <taxon>Bacillales</taxon>
        <taxon>Paenibacillaceae</taxon>
        <taxon>Paenibacillus</taxon>
    </lineage>
</organism>
<accession>A0ABV6DLP3</accession>
<dbReference type="Proteomes" id="UP001589776">
    <property type="component" value="Unassembled WGS sequence"/>
</dbReference>
<feature type="transmembrane region" description="Helical" evidence="1">
    <location>
        <begin position="12"/>
        <end position="31"/>
    </location>
</feature>
<keyword evidence="1" id="KW-0812">Transmembrane</keyword>
<evidence type="ECO:0000256" key="1">
    <source>
        <dbReference type="SAM" id="Phobius"/>
    </source>
</evidence>
<dbReference type="EMBL" id="JBHLWN010000053">
    <property type="protein sequence ID" value="MFC0213522.1"/>
    <property type="molecule type" value="Genomic_DNA"/>
</dbReference>
<feature type="transmembrane region" description="Helical" evidence="1">
    <location>
        <begin position="71"/>
        <end position="96"/>
    </location>
</feature>
<protein>
    <submittedName>
        <fullName evidence="2">Uncharacterized protein</fullName>
    </submittedName>
</protein>
<dbReference type="RefSeq" id="WP_377470870.1">
    <property type="nucleotide sequence ID" value="NZ_JBHLWN010000053.1"/>
</dbReference>
<gene>
    <name evidence="2" type="ORF">ACFFK0_13830</name>
</gene>
<keyword evidence="1" id="KW-0472">Membrane</keyword>